<dbReference type="InterPro" id="IPR011990">
    <property type="entry name" value="TPR-like_helical_dom_sf"/>
</dbReference>
<dbReference type="PRINTS" id="PR00038">
    <property type="entry name" value="HTHLUXR"/>
</dbReference>
<dbReference type="PROSITE" id="PS00622">
    <property type="entry name" value="HTH_LUXR_1"/>
    <property type="match status" value="1"/>
</dbReference>
<evidence type="ECO:0000313" key="5">
    <source>
        <dbReference type="Proteomes" id="UP001230426"/>
    </source>
</evidence>
<evidence type="ECO:0000256" key="1">
    <source>
        <dbReference type="ARBA" id="ARBA00022741"/>
    </source>
</evidence>
<comment type="caution">
    <text evidence="4">The sequence shown here is derived from an EMBL/GenBank/DDBJ whole genome shotgun (WGS) entry which is preliminary data.</text>
</comment>
<dbReference type="Proteomes" id="UP001230426">
    <property type="component" value="Unassembled WGS sequence"/>
</dbReference>
<evidence type="ECO:0000256" key="2">
    <source>
        <dbReference type="ARBA" id="ARBA00022840"/>
    </source>
</evidence>
<protein>
    <submittedName>
        <fullName evidence="4">DNA-binding CsgD family transcriptional regulator</fullName>
    </submittedName>
</protein>
<gene>
    <name evidence="4" type="ORF">J2S55_000672</name>
</gene>
<dbReference type="EMBL" id="JAUSRB010000001">
    <property type="protein sequence ID" value="MDP9861413.1"/>
    <property type="molecule type" value="Genomic_DNA"/>
</dbReference>
<dbReference type="Gene3D" id="1.10.10.10">
    <property type="entry name" value="Winged helix-like DNA-binding domain superfamily/Winged helix DNA-binding domain"/>
    <property type="match status" value="1"/>
</dbReference>
<keyword evidence="2" id="KW-0067">ATP-binding</keyword>
<dbReference type="SUPFAM" id="SSF52540">
    <property type="entry name" value="P-loop containing nucleoside triphosphate hydrolases"/>
    <property type="match status" value="1"/>
</dbReference>
<name>A0ABT9QWR7_9ACTN</name>
<dbReference type="PANTHER" id="PTHR16305:SF35">
    <property type="entry name" value="TRANSCRIPTIONAL ACTIVATOR DOMAIN"/>
    <property type="match status" value="1"/>
</dbReference>
<dbReference type="InterPro" id="IPR036388">
    <property type="entry name" value="WH-like_DNA-bd_sf"/>
</dbReference>
<dbReference type="InterPro" id="IPR027417">
    <property type="entry name" value="P-loop_NTPase"/>
</dbReference>
<dbReference type="SUPFAM" id="SSF48452">
    <property type="entry name" value="TPR-like"/>
    <property type="match status" value="1"/>
</dbReference>
<dbReference type="Pfam" id="PF13191">
    <property type="entry name" value="AAA_16"/>
    <property type="match status" value="1"/>
</dbReference>
<dbReference type="SUPFAM" id="SSF46894">
    <property type="entry name" value="C-terminal effector domain of the bipartite response regulators"/>
    <property type="match status" value="1"/>
</dbReference>
<organism evidence="4 5">
    <name type="scientific">Streptosporangium brasiliense</name>
    <dbReference type="NCBI Taxonomy" id="47480"/>
    <lineage>
        <taxon>Bacteria</taxon>
        <taxon>Bacillati</taxon>
        <taxon>Actinomycetota</taxon>
        <taxon>Actinomycetes</taxon>
        <taxon>Streptosporangiales</taxon>
        <taxon>Streptosporangiaceae</taxon>
        <taxon>Streptosporangium</taxon>
    </lineage>
</organism>
<dbReference type="InterPro" id="IPR000792">
    <property type="entry name" value="Tscrpt_reg_LuxR_C"/>
</dbReference>
<dbReference type="SMART" id="SM00421">
    <property type="entry name" value="HTH_LUXR"/>
    <property type="match status" value="1"/>
</dbReference>
<dbReference type="Gene3D" id="1.25.40.10">
    <property type="entry name" value="Tetratricopeptide repeat domain"/>
    <property type="match status" value="1"/>
</dbReference>
<dbReference type="Gene3D" id="3.40.50.300">
    <property type="entry name" value="P-loop containing nucleotide triphosphate hydrolases"/>
    <property type="match status" value="1"/>
</dbReference>
<evidence type="ECO:0000259" key="3">
    <source>
        <dbReference type="PROSITE" id="PS50043"/>
    </source>
</evidence>
<feature type="domain" description="HTH luxR-type" evidence="3">
    <location>
        <begin position="841"/>
        <end position="902"/>
    </location>
</feature>
<sequence length="902" mass="96672">MHGNDPYPLVGRRHETTLIDGLIGDLAENRSALVIVEGGAGAGKTALLNYVVEATRRHGVRVLFTSGGHQHPQQPLGAVRELLEPGRVSVPPAVPGSGPEELFAGLHEHVRHLTDEGPLALVVDDVHRIDHLSLGWLAHLARRLSGIPLLLVASVSTGERPASRESYDDLRNTLNRTEIHLSPLGQEDVERLLGSYRQTPPSPQFAALCRQLTGGNPRFTHDLARLLDAEGVTMDEESAGLLPGLAPPRTAQYISDRLARHSTHSLDVAKVLAVLGGGARPTLVRELCGFEGSVCADTIQSLTELGLLRAGGTVAFVHPIVRTALYRCMRTGERSRHHLTAAKVLAARNGDASLIGRHLLAAAPTTDPEITDLLCDVAVRLASTGDLEQSTACLQRAIQSSLSPVHRAKLTLQLGVALGGYDARASIRHLRHASTGVRTSAEHALIGQHLALATAALGDLDGAISVLDEHVGLLDGQDPTLSRRLRGYRMILETLHAGPAGREWGPAASATDSGARAALATRLAWRGEDLERSIREAETAPATGRSVGAGSLVTSFSLLPLVYADRLDTVERQLLDAEQHLPAVQVPELAVLRSHVALRRGDVAQAEVAARAAVAAVADGLPEPVLFHHLATLVDVLLERGEHEEAADLLRQAGLPHEPPGTWRHNHLLDSRGRLRIACGDLRAGVEDLLACGERLARWGVANPAVSMWRSAAALALDRLGDGSRARTIAREQVVAARAWPAGRSLGGSLRTLALLTPDPRKRVTILREAVQILEKSPAALELGRAVVELGTALAEADQEGEARDMLRRGLDLAQRCGGTALADHAHAELVRYGARPRRRAQTGWAALTPAEKRVAQLVVDGRKNREIAQLLFVSQRTVELHLTNIYRKLNVSSRVALVKAG</sequence>
<dbReference type="Pfam" id="PF00196">
    <property type="entry name" value="GerE"/>
    <property type="match status" value="1"/>
</dbReference>
<keyword evidence="4" id="KW-0238">DNA-binding</keyword>
<keyword evidence="1" id="KW-0547">Nucleotide-binding</keyword>
<dbReference type="CDD" id="cd06170">
    <property type="entry name" value="LuxR_C_like"/>
    <property type="match status" value="1"/>
</dbReference>
<dbReference type="InterPro" id="IPR016032">
    <property type="entry name" value="Sig_transdc_resp-reg_C-effctor"/>
</dbReference>
<dbReference type="PROSITE" id="PS50043">
    <property type="entry name" value="HTH_LUXR_2"/>
    <property type="match status" value="1"/>
</dbReference>
<dbReference type="RefSeq" id="WP_306857182.1">
    <property type="nucleotide sequence ID" value="NZ_JAUSRB010000001.1"/>
</dbReference>
<evidence type="ECO:0000313" key="4">
    <source>
        <dbReference type="EMBL" id="MDP9861413.1"/>
    </source>
</evidence>
<dbReference type="GO" id="GO:0003677">
    <property type="term" value="F:DNA binding"/>
    <property type="evidence" value="ECO:0007669"/>
    <property type="project" value="UniProtKB-KW"/>
</dbReference>
<accession>A0ABT9QWR7</accession>
<proteinExistence type="predicted"/>
<reference evidence="4 5" key="1">
    <citation type="submission" date="2023-07" db="EMBL/GenBank/DDBJ databases">
        <title>Sequencing the genomes of 1000 actinobacteria strains.</title>
        <authorList>
            <person name="Klenk H.-P."/>
        </authorList>
    </citation>
    <scope>NUCLEOTIDE SEQUENCE [LARGE SCALE GENOMIC DNA]</scope>
    <source>
        <strain evidence="4 5">DSM 44109</strain>
    </source>
</reference>
<dbReference type="PANTHER" id="PTHR16305">
    <property type="entry name" value="TESTICULAR SOLUBLE ADENYLYL CYCLASE"/>
    <property type="match status" value="1"/>
</dbReference>
<keyword evidence="5" id="KW-1185">Reference proteome</keyword>
<dbReference type="InterPro" id="IPR041664">
    <property type="entry name" value="AAA_16"/>
</dbReference>